<evidence type="ECO:0000256" key="1">
    <source>
        <dbReference type="ARBA" id="ARBA00004651"/>
    </source>
</evidence>
<dbReference type="SUPFAM" id="SSF82689">
    <property type="entry name" value="Mechanosensitive channel protein MscS (YggB), C-terminal domain"/>
    <property type="match status" value="1"/>
</dbReference>
<proteinExistence type="inferred from homology"/>
<evidence type="ECO:0000259" key="8">
    <source>
        <dbReference type="Pfam" id="PF00924"/>
    </source>
</evidence>
<keyword evidence="3" id="KW-1003">Cell membrane</keyword>
<gene>
    <name evidence="11" type="ORF">AB4Y30_13760</name>
</gene>
<feature type="transmembrane region" description="Helical" evidence="7">
    <location>
        <begin position="87"/>
        <end position="107"/>
    </location>
</feature>
<dbReference type="Gene3D" id="3.30.70.100">
    <property type="match status" value="1"/>
</dbReference>
<organism evidence="11">
    <name type="scientific">Ornithinibacillus sp. 4-3</name>
    <dbReference type="NCBI Taxonomy" id="3231488"/>
    <lineage>
        <taxon>Bacteria</taxon>
        <taxon>Bacillati</taxon>
        <taxon>Bacillota</taxon>
        <taxon>Bacilli</taxon>
        <taxon>Bacillales</taxon>
        <taxon>Bacillaceae</taxon>
        <taxon>Ornithinibacillus</taxon>
    </lineage>
</organism>
<dbReference type="PANTHER" id="PTHR30460:SF0">
    <property type="entry name" value="MODERATE CONDUCTANCE MECHANOSENSITIVE CHANNEL YBIO"/>
    <property type="match status" value="1"/>
</dbReference>
<dbReference type="PANTHER" id="PTHR30460">
    <property type="entry name" value="MODERATE CONDUCTANCE MECHANOSENSITIVE CHANNEL YBIO"/>
    <property type="match status" value="1"/>
</dbReference>
<dbReference type="SUPFAM" id="SSF82861">
    <property type="entry name" value="Mechanosensitive channel protein MscS (YggB), transmembrane region"/>
    <property type="match status" value="1"/>
</dbReference>
<evidence type="ECO:0000313" key="11">
    <source>
        <dbReference type="EMBL" id="XDK32067.1"/>
    </source>
</evidence>
<evidence type="ECO:0000259" key="9">
    <source>
        <dbReference type="Pfam" id="PF21082"/>
    </source>
</evidence>
<dbReference type="GO" id="GO:0005886">
    <property type="term" value="C:plasma membrane"/>
    <property type="evidence" value="ECO:0007669"/>
    <property type="project" value="UniProtKB-SubCell"/>
</dbReference>
<dbReference type="GO" id="GO:0008381">
    <property type="term" value="F:mechanosensitive monoatomic ion channel activity"/>
    <property type="evidence" value="ECO:0007669"/>
    <property type="project" value="InterPro"/>
</dbReference>
<sequence length="279" mass="31786">MEQIKNFFIRHFDTFENIGWTIVKIILLFVVIRFAVVLLNKLIRHFLHSQGKIDERRQNALAKLLSNMIRFIAYFILILTILPMFGINIAALLAGAGVVGIAIGFGAQNLLKDFFNGFFILLEDQYGVDDHVVINGEWGQVRDVSLRLTVLQNWTGEMKYIPNGQITQVINYSQENSIADVMIEVGYNTDTDLAIDIIHRVALRVAAEDENVVGEIGMMGVNSLNPSSYTIRLYVECLPYTHWGVIRQIKHEAQKEFVKNGIDLPIQKVSYMPEKEENI</sequence>
<evidence type="ECO:0000256" key="3">
    <source>
        <dbReference type="ARBA" id="ARBA00022475"/>
    </source>
</evidence>
<reference evidence="11" key="1">
    <citation type="submission" date="2024-07" db="EMBL/GenBank/DDBJ databases">
        <title>Halotolerant mesophilic bacterium Ornithinibacillus sp. 4-3, sp. nov., isolated from soil.</title>
        <authorList>
            <person name="Sidarenka A.V."/>
            <person name="Guliayeva D.E."/>
            <person name="Leanovich S.I."/>
            <person name="Hileuskaya K.S."/>
            <person name="Akhremchuk A.E."/>
            <person name="Sikolenko M.A."/>
            <person name="Valentovich L.N."/>
        </authorList>
    </citation>
    <scope>NUCLEOTIDE SEQUENCE</scope>
    <source>
        <strain evidence="11">4-3</strain>
    </source>
</reference>
<evidence type="ECO:0000256" key="7">
    <source>
        <dbReference type="SAM" id="Phobius"/>
    </source>
</evidence>
<dbReference type="InterPro" id="IPR023408">
    <property type="entry name" value="MscS_beta-dom_sf"/>
</dbReference>
<dbReference type="InterPro" id="IPR010920">
    <property type="entry name" value="LSM_dom_sf"/>
</dbReference>
<accession>A0AB39HKZ0</accession>
<dbReference type="InterPro" id="IPR049278">
    <property type="entry name" value="MS_channel_C"/>
</dbReference>
<dbReference type="InterPro" id="IPR049142">
    <property type="entry name" value="MS_channel_1st"/>
</dbReference>
<feature type="transmembrane region" description="Helical" evidence="7">
    <location>
        <begin position="18"/>
        <end position="39"/>
    </location>
</feature>
<evidence type="ECO:0000256" key="2">
    <source>
        <dbReference type="ARBA" id="ARBA00008017"/>
    </source>
</evidence>
<dbReference type="SUPFAM" id="SSF50182">
    <property type="entry name" value="Sm-like ribonucleoproteins"/>
    <property type="match status" value="1"/>
</dbReference>
<keyword evidence="6 7" id="KW-0472">Membrane</keyword>
<dbReference type="EMBL" id="CP162599">
    <property type="protein sequence ID" value="XDK32067.1"/>
    <property type="molecule type" value="Genomic_DNA"/>
</dbReference>
<dbReference type="InterPro" id="IPR045276">
    <property type="entry name" value="YbiO_bact"/>
</dbReference>
<evidence type="ECO:0000256" key="6">
    <source>
        <dbReference type="ARBA" id="ARBA00023136"/>
    </source>
</evidence>
<dbReference type="InterPro" id="IPR011014">
    <property type="entry name" value="MscS_channel_TM-2"/>
</dbReference>
<dbReference type="InterPro" id="IPR011066">
    <property type="entry name" value="MscS_channel_C_sf"/>
</dbReference>
<name>A0AB39HKZ0_9BACI</name>
<dbReference type="Gene3D" id="1.10.287.1260">
    <property type="match status" value="1"/>
</dbReference>
<dbReference type="Pfam" id="PF21088">
    <property type="entry name" value="MS_channel_1st"/>
    <property type="match status" value="1"/>
</dbReference>
<dbReference type="AlphaFoldDB" id="A0AB39HKZ0"/>
<dbReference type="RefSeq" id="WP_368652789.1">
    <property type="nucleotide sequence ID" value="NZ_CP162599.1"/>
</dbReference>
<feature type="domain" description="Mechanosensitive ion channel transmembrane helices 2/3" evidence="10">
    <location>
        <begin position="67"/>
        <end position="108"/>
    </location>
</feature>
<keyword evidence="4 7" id="KW-0812">Transmembrane</keyword>
<comment type="similarity">
    <text evidence="2">Belongs to the MscS (TC 1.A.23) family.</text>
</comment>
<comment type="subcellular location">
    <subcellularLocation>
        <location evidence="1">Cell membrane</location>
        <topology evidence="1">Multi-pass membrane protein</topology>
    </subcellularLocation>
</comment>
<evidence type="ECO:0000256" key="5">
    <source>
        <dbReference type="ARBA" id="ARBA00022989"/>
    </source>
</evidence>
<evidence type="ECO:0000259" key="10">
    <source>
        <dbReference type="Pfam" id="PF21088"/>
    </source>
</evidence>
<dbReference type="Pfam" id="PF00924">
    <property type="entry name" value="MS_channel_2nd"/>
    <property type="match status" value="1"/>
</dbReference>
<dbReference type="Gene3D" id="2.30.30.60">
    <property type="match status" value="1"/>
</dbReference>
<feature type="domain" description="Mechanosensitive ion channel MscS" evidence="8">
    <location>
        <begin position="109"/>
        <end position="173"/>
    </location>
</feature>
<dbReference type="Pfam" id="PF21082">
    <property type="entry name" value="MS_channel_3rd"/>
    <property type="match status" value="1"/>
</dbReference>
<keyword evidence="5 7" id="KW-1133">Transmembrane helix</keyword>
<evidence type="ECO:0000256" key="4">
    <source>
        <dbReference type="ARBA" id="ARBA00022692"/>
    </source>
</evidence>
<dbReference type="InterPro" id="IPR006685">
    <property type="entry name" value="MscS_channel_2nd"/>
</dbReference>
<protein>
    <submittedName>
        <fullName evidence="11">Mechanosensitive ion channel family protein</fullName>
    </submittedName>
</protein>
<feature type="domain" description="Mechanosensitive ion channel MscS C-terminal" evidence="9">
    <location>
        <begin position="181"/>
        <end position="263"/>
    </location>
</feature>